<dbReference type="Pfam" id="PF14273">
    <property type="entry name" value="DUF4360"/>
    <property type="match status" value="1"/>
</dbReference>
<feature type="chain" id="PRO_5035165056" description="DUF4360 domain-containing protein" evidence="1">
    <location>
        <begin position="37"/>
        <end position="210"/>
    </location>
</feature>
<reference evidence="2" key="2">
    <citation type="submission" date="2020-09" db="EMBL/GenBank/DDBJ databases">
        <authorList>
            <person name="Sun Q."/>
            <person name="Ohkuma M."/>
        </authorList>
    </citation>
    <scope>NUCLEOTIDE SEQUENCE</scope>
    <source>
        <strain evidence="2">JCM 3091</strain>
    </source>
</reference>
<evidence type="ECO:0000313" key="2">
    <source>
        <dbReference type="EMBL" id="GGK14841.1"/>
    </source>
</evidence>
<dbReference type="PANTHER" id="PTHR38847">
    <property type="match status" value="1"/>
</dbReference>
<feature type="signal peptide" evidence="1">
    <location>
        <begin position="1"/>
        <end position="36"/>
    </location>
</feature>
<proteinExistence type="predicted"/>
<organism evidence="2 3">
    <name type="scientific">Pilimelia terevasa</name>
    <dbReference type="NCBI Taxonomy" id="53372"/>
    <lineage>
        <taxon>Bacteria</taxon>
        <taxon>Bacillati</taxon>
        <taxon>Actinomycetota</taxon>
        <taxon>Actinomycetes</taxon>
        <taxon>Micromonosporales</taxon>
        <taxon>Micromonosporaceae</taxon>
        <taxon>Pilimelia</taxon>
    </lineage>
</organism>
<keyword evidence="1" id="KW-0732">Signal</keyword>
<evidence type="ECO:0008006" key="4">
    <source>
        <dbReference type="Google" id="ProtNLM"/>
    </source>
</evidence>
<protein>
    <recommendedName>
        <fullName evidence="4">DUF4360 domain-containing protein</fullName>
    </recommendedName>
</protein>
<dbReference type="PANTHER" id="PTHR38847:SF1">
    <property type="entry name" value="PSEUDOURIDINE SYNTHASE RSUA_RLUA-LIKE DOMAIN-CONTAINING PROTEIN"/>
    <property type="match status" value="1"/>
</dbReference>
<dbReference type="InterPro" id="IPR025649">
    <property type="entry name" value="DUF4360"/>
</dbReference>
<keyword evidence="3" id="KW-1185">Reference proteome</keyword>
<name>A0A8J3BE51_9ACTN</name>
<evidence type="ECO:0000256" key="1">
    <source>
        <dbReference type="SAM" id="SignalP"/>
    </source>
</evidence>
<accession>A0A8J3BE51</accession>
<dbReference type="AlphaFoldDB" id="A0A8J3BE51"/>
<comment type="caution">
    <text evidence="2">The sequence shown here is derived from an EMBL/GenBank/DDBJ whole genome shotgun (WGS) entry which is preliminary data.</text>
</comment>
<dbReference type="Proteomes" id="UP000662200">
    <property type="component" value="Unassembled WGS sequence"/>
</dbReference>
<dbReference type="EMBL" id="BMQC01000001">
    <property type="protein sequence ID" value="GGK14841.1"/>
    <property type="molecule type" value="Genomic_DNA"/>
</dbReference>
<gene>
    <name evidence="2" type="ORF">GCM10010124_04280</name>
</gene>
<sequence length="210" mass="22484">MYRPMGDNMRITSALMSGALAAVAVTTALTAVPAAAQVAVPGPPTVKVTDVKFGGNGCPRNGTSVVMSNSNQAVDIIFSDFAASTSGVRSKDCQVNFLLEYPAGWSYSLIGAQYRGYTDVGAGSSAQMVNQYYFQGDSRYSELKKTYSGPREGTFQENHEADVTHEAPCKERRYLATRHTLGTQGASATINLDSMSVDVSTKVLLNWKPC</sequence>
<evidence type="ECO:0000313" key="3">
    <source>
        <dbReference type="Proteomes" id="UP000662200"/>
    </source>
</evidence>
<reference evidence="2" key="1">
    <citation type="journal article" date="2014" name="Int. J. Syst. Evol. Microbiol.">
        <title>Complete genome sequence of Corynebacterium casei LMG S-19264T (=DSM 44701T), isolated from a smear-ripened cheese.</title>
        <authorList>
            <consortium name="US DOE Joint Genome Institute (JGI-PGF)"/>
            <person name="Walter F."/>
            <person name="Albersmeier A."/>
            <person name="Kalinowski J."/>
            <person name="Ruckert C."/>
        </authorList>
    </citation>
    <scope>NUCLEOTIDE SEQUENCE</scope>
    <source>
        <strain evidence="2">JCM 3091</strain>
    </source>
</reference>